<accession>A0A2N9Y688</accession>
<evidence type="ECO:0000256" key="6">
    <source>
        <dbReference type="ARBA" id="ARBA00023306"/>
    </source>
</evidence>
<proteinExistence type="inferred from homology"/>
<reference evidence="8 9" key="1">
    <citation type="journal article" date="2017" name="MBio">
        <title>Type VI secretion-mediated competition in the bee gut microbiome.</title>
        <authorList>
            <person name="Steele M.I."/>
            <person name="Kwong W.K."/>
            <person name="Powell J.E."/>
            <person name="Whiteley M."/>
            <person name="Moran N.A."/>
        </authorList>
    </citation>
    <scope>NUCLEOTIDE SEQUENCE [LARGE SCALE GENOMIC DNA]</scope>
    <source>
        <strain evidence="8 9">PEB0171</strain>
    </source>
</reference>
<dbReference type="Pfam" id="PF04977">
    <property type="entry name" value="DivIC"/>
    <property type="match status" value="1"/>
</dbReference>
<comment type="similarity">
    <text evidence="7">Belongs to the FtsB family.</text>
</comment>
<name>A0A2N9Y688_9NEIS</name>
<dbReference type="RefSeq" id="WP_100115805.1">
    <property type="nucleotide sequence ID" value="NZ_JBNPAZ010000002.1"/>
</dbReference>
<dbReference type="PANTHER" id="PTHR37485:SF1">
    <property type="entry name" value="CELL DIVISION PROTEIN FTSB"/>
    <property type="match status" value="1"/>
</dbReference>
<dbReference type="EMBL" id="MEIV01000018">
    <property type="protein sequence ID" value="PIT64294.1"/>
    <property type="molecule type" value="Genomic_DNA"/>
</dbReference>
<dbReference type="GO" id="GO:0032153">
    <property type="term" value="C:cell division site"/>
    <property type="evidence" value="ECO:0007669"/>
    <property type="project" value="UniProtKB-UniRule"/>
</dbReference>
<dbReference type="Proteomes" id="UP000231094">
    <property type="component" value="Unassembled WGS sequence"/>
</dbReference>
<evidence type="ECO:0000256" key="5">
    <source>
        <dbReference type="ARBA" id="ARBA00023136"/>
    </source>
</evidence>
<dbReference type="InterPro" id="IPR023081">
    <property type="entry name" value="Cell_div_FtsB"/>
</dbReference>
<dbReference type="PANTHER" id="PTHR37485">
    <property type="entry name" value="CELL DIVISION PROTEIN FTSB"/>
    <property type="match status" value="1"/>
</dbReference>
<keyword evidence="4 7" id="KW-1133">Transmembrane helix</keyword>
<evidence type="ECO:0000256" key="2">
    <source>
        <dbReference type="ARBA" id="ARBA00022618"/>
    </source>
</evidence>
<evidence type="ECO:0000313" key="8">
    <source>
        <dbReference type="EMBL" id="PIT64294.1"/>
    </source>
</evidence>
<protein>
    <recommendedName>
        <fullName evidence="7">Cell division protein FtsB</fullName>
    </recommendedName>
</protein>
<comment type="function">
    <text evidence="7">Essential cell division protein. May link together the upstream cell division proteins, which are predominantly cytoplasmic, with the downstream cell division proteins, which are predominantly periplasmic.</text>
</comment>
<dbReference type="GO" id="GO:0030428">
    <property type="term" value="C:cell septum"/>
    <property type="evidence" value="ECO:0007669"/>
    <property type="project" value="TreeGrafter"/>
</dbReference>
<keyword evidence="2 7" id="KW-0132">Cell division</keyword>
<dbReference type="NCBIfam" id="NF002058">
    <property type="entry name" value="PRK00888.1"/>
    <property type="match status" value="1"/>
</dbReference>
<sequence>MKWVTWVLLFALAGLQYDLWMGHGSWKDMWKLENDVLEQNSSNEALIQRNRALTAEIKDLAEGKDAINEMARDKLGYIQEGEVFYRFVPSGTFITTNNNQENTSSRR</sequence>
<keyword evidence="1 7" id="KW-1003">Cell membrane</keyword>
<keyword evidence="6 7" id="KW-0131">Cell cycle</keyword>
<feature type="topological domain" description="Cytoplasmic" evidence="7">
    <location>
        <begin position="1"/>
        <end position="3"/>
    </location>
</feature>
<gene>
    <name evidence="7" type="primary">ftsB</name>
    <name evidence="8" type="ORF">BHC47_02685</name>
</gene>
<evidence type="ECO:0000256" key="1">
    <source>
        <dbReference type="ARBA" id="ARBA00022475"/>
    </source>
</evidence>
<dbReference type="InterPro" id="IPR007060">
    <property type="entry name" value="FtsL/DivIC"/>
</dbReference>
<evidence type="ECO:0000256" key="3">
    <source>
        <dbReference type="ARBA" id="ARBA00022692"/>
    </source>
</evidence>
<feature type="topological domain" description="Periplasmic" evidence="7">
    <location>
        <begin position="22"/>
        <end position="107"/>
    </location>
</feature>
<dbReference type="GO" id="GO:0005886">
    <property type="term" value="C:plasma membrane"/>
    <property type="evidence" value="ECO:0007669"/>
    <property type="project" value="UniProtKB-SubCell"/>
</dbReference>
<keyword evidence="7" id="KW-0997">Cell inner membrane</keyword>
<organism evidence="8 9">
    <name type="scientific">Snodgrassella alvi</name>
    <dbReference type="NCBI Taxonomy" id="1196083"/>
    <lineage>
        <taxon>Bacteria</taxon>
        <taxon>Pseudomonadati</taxon>
        <taxon>Pseudomonadota</taxon>
        <taxon>Betaproteobacteria</taxon>
        <taxon>Neisseriales</taxon>
        <taxon>Neisseriaceae</taxon>
        <taxon>Snodgrassella</taxon>
    </lineage>
</organism>
<dbReference type="HAMAP" id="MF_00599">
    <property type="entry name" value="FtsB"/>
    <property type="match status" value="1"/>
</dbReference>
<evidence type="ECO:0000256" key="7">
    <source>
        <dbReference type="HAMAP-Rule" id="MF_00599"/>
    </source>
</evidence>
<dbReference type="AlphaFoldDB" id="A0A2N9Y688"/>
<comment type="caution">
    <text evidence="8">The sequence shown here is derived from an EMBL/GenBank/DDBJ whole genome shotgun (WGS) entry which is preliminary data.</text>
</comment>
<comment type="subunit">
    <text evidence="7">Part of a complex composed of FtsB, FtsL and FtsQ.</text>
</comment>
<evidence type="ECO:0000313" key="9">
    <source>
        <dbReference type="Proteomes" id="UP000231094"/>
    </source>
</evidence>
<comment type="subcellular location">
    <subcellularLocation>
        <location evidence="7">Cell inner membrane</location>
        <topology evidence="7">Single-pass type II membrane protein</topology>
    </subcellularLocation>
    <text evidence="7">Localizes to the division septum.</text>
</comment>
<evidence type="ECO:0000256" key="4">
    <source>
        <dbReference type="ARBA" id="ARBA00022989"/>
    </source>
</evidence>
<keyword evidence="3 7" id="KW-0812">Transmembrane</keyword>
<keyword evidence="5 7" id="KW-0472">Membrane</keyword>
<dbReference type="GO" id="GO:0043093">
    <property type="term" value="P:FtsZ-dependent cytokinesis"/>
    <property type="evidence" value="ECO:0007669"/>
    <property type="project" value="UniProtKB-UniRule"/>
</dbReference>